<dbReference type="EMBL" id="JANBVN010000115">
    <property type="protein sequence ID" value="KAJ9143187.1"/>
    <property type="molecule type" value="Genomic_DNA"/>
</dbReference>
<dbReference type="GO" id="GO:0031380">
    <property type="term" value="C:nuclear RNA-directed RNA polymerase complex"/>
    <property type="evidence" value="ECO:0007669"/>
    <property type="project" value="TreeGrafter"/>
</dbReference>
<dbReference type="GO" id="GO:0004386">
    <property type="term" value="F:helicase activity"/>
    <property type="evidence" value="ECO:0007669"/>
    <property type="project" value="InterPro"/>
</dbReference>
<keyword evidence="7" id="KW-1185">Reference proteome</keyword>
<dbReference type="Pfam" id="PF13087">
    <property type="entry name" value="AAA_12"/>
    <property type="match status" value="1"/>
</dbReference>
<feature type="region of interest" description="Disordered" evidence="2">
    <location>
        <begin position="1272"/>
        <end position="1338"/>
    </location>
</feature>
<feature type="region of interest" description="Disordered" evidence="2">
    <location>
        <begin position="1079"/>
        <end position="1135"/>
    </location>
</feature>
<feature type="domain" description="DNA2/NAM7 helicase-like C-terminal" evidence="4">
    <location>
        <begin position="698"/>
        <end position="888"/>
    </location>
</feature>
<accession>A0AA38VNT0</accession>
<comment type="caution">
    <text evidence="6">The sequence shown here is derived from an EMBL/GenBank/DDBJ whole genome shotgun (WGS) entry which is preliminary data.</text>
</comment>
<dbReference type="InterPro" id="IPR045055">
    <property type="entry name" value="DNA2/NAM7-like"/>
</dbReference>
<dbReference type="InterPro" id="IPR057373">
    <property type="entry name" value="ZNFX1"/>
</dbReference>
<feature type="compositionally biased region" description="Basic and acidic residues" evidence="2">
    <location>
        <begin position="1411"/>
        <end position="1432"/>
    </location>
</feature>
<evidence type="ECO:0000256" key="1">
    <source>
        <dbReference type="ARBA" id="ARBA00022806"/>
    </source>
</evidence>
<dbReference type="SUPFAM" id="SSF52540">
    <property type="entry name" value="P-loop containing nucleoside triphosphate hydrolases"/>
    <property type="match status" value="1"/>
</dbReference>
<dbReference type="Pfam" id="PF25396">
    <property type="entry name" value="ZNFX1"/>
    <property type="match status" value="1"/>
</dbReference>
<feature type="region of interest" description="Disordered" evidence="2">
    <location>
        <begin position="1395"/>
        <end position="1432"/>
    </location>
</feature>
<dbReference type="CDD" id="cd06008">
    <property type="entry name" value="NF-X1-zinc-finger"/>
    <property type="match status" value="1"/>
</dbReference>
<organism evidence="6 7">
    <name type="scientific">Coniochaeta hoffmannii</name>
    <dbReference type="NCBI Taxonomy" id="91930"/>
    <lineage>
        <taxon>Eukaryota</taxon>
        <taxon>Fungi</taxon>
        <taxon>Dikarya</taxon>
        <taxon>Ascomycota</taxon>
        <taxon>Pezizomycotina</taxon>
        <taxon>Sordariomycetes</taxon>
        <taxon>Sordariomycetidae</taxon>
        <taxon>Coniochaetales</taxon>
        <taxon>Coniochaetaceae</taxon>
        <taxon>Coniochaeta</taxon>
    </lineage>
</organism>
<reference evidence="6" key="1">
    <citation type="submission" date="2022-07" db="EMBL/GenBank/DDBJ databases">
        <title>Fungi with potential for degradation of polypropylene.</title>
        <authorList>
            <person name="Gostincar C."/>
        </authorList>
    </citation>
    <scope>NUCLEOTIDE SEQUENCE</scope>
    <source>
        <strain evidence="6">EXF-13287</strain>
    </source>
</reference>
<feature type="domain" description="ZNFX1" evidence="5">
    <location>
        <begin position="117"/>
        <end position="225"/>
    </location>
</feature>
<dbReference type="InterPro" id="IPR047187">
    <property type="entry name" value="SF1_C_Upf1"/>
</dbReference>
<dbReference type="InterPro" id="IPR041677">
    <property type="entry name" value="DNA2/NAM7_AAA_11"/>
</dbReference>
<evidence type="ECO:0000259" key="4">
    <source>
        <dbReference type="Pfam" id="PF13087"/>
    </source>
</evidence>
<dbReference type="Proteomes" id="UP001174691">
    <property type="component" value="Unassembled WGS sequence"/>
</dbReference>
<dbReference type="InterPro" id="IPR027417">
    <property type="entry name" value="P-loop_NTPase"/>
</dbReference>
<dbReference type="Pfam" id="PF13086">
    <property type="entry name" value="AAA_11"/>
    <property type="match status" value="1"/>
</dbReference>
<feature type="domain" description="DNA2/NAM7 helicase helicase" evidence="3">
    <location>
        <begin position="308"/>
        <end position="401"/>
    </location>
</feature>
<proteinExistence type="predicted"/>
<dbReference type="PANTHER" id="PTHR10887:SF341">
    <property type="entry name" value="NFX1-TYPE ZINC FINGER-CONTAINING PROTEIN 1"/>
    <property type="match status" value="1"/>
</dbReference>
<dbReference type="GO" id="GO:0031048">
    <property type="term" value="P:regulatory ncRNA-mediated heterochromatin formation"/>
    <property type="evidence" value="ECO:0007669"/>
    <property type="project" value="TreeGrafter"/>
</dbReference>
<feature type="region of interest" description="Disordered" evidence="2">
    <location>
        <begin position="1189"/>
        <end position="1213"/>
    </location>
</feature>
<evidence type="ECO:0000313" key="6">
    <source>
        <dbReference type="EMBL" id="KAJ9143187.1"/>
    </source>
</evidence>
<keyword evidence="1" id="KW-0547">Nucleotide-binding</keyword>
<dbReference type="Gene3D" id="3.40.50.300">
    <property type="entry name" value="P-loop containing nucleotide triphosphate hydrolases"/>
    <property type="match status" value="3"/>
</dbReference>
<keyword evidence="1" id="KW-0067">ATP-binding</keyword>
<evidence type="ECO:0000256" key="2">
    <source>
        <dbReference type="SAM" id="MobiDB-lite"/>
    </source>
</evidence>
<evidence type="ECO:0000259" key="5">
    <source>
        <dbReference type="Pfam" id="PF25396"/>
    </source>
</evidence>
<protein>
    <submittedName>
        <fullName evidence="6">Suppressor of ascus dominance-3</fullName>
    </submittedName>
</protein>
<feature type="compositionally biased region" description="Polar residues" evidence="2">
    <location>
        <begin position="1291"/>
        <end position="1306"/>
    </location>
</feature>
<sequence>MEAALPIAIEPRSEASASSEPEVPESHRPAIDSIKHHVFHEPRGTHAWQQMPELPAGSEIMVGQADAEPLPHNCVDAAWSSKNVYLETHYRLLRREGTEALRYAVNKYKSNAAAIDDEDLCIYSRVRVLGYLMTRLGPLCRISFMTEHAQKKILWQQSRRLIPGSVLAISTKRDNFKTICMTATVAQRPYRDGLDQDPPQIDIVWGDVSQYVIDPDMELIMIEARSGYFEAVRHTLVGLQMASESESPLFKYIVDGDKSDALASFVRQQPVLDLSACLSDSATRDTTEWLKGYDVRQPMPDIRGNTSLDETQFHALYRMITKELCIVQGPPGTGKTFTSVEALKIILANQKRTDPPIIVAAQTNHALDQLLSLCLDAGARIVRVGGRTESERIEEHTMYNARQKFGSGGVEQSFRALDARRRRACMALTDLTATIFHDGLLQPDDLLGAGVITNEQYDSLVDDDMESTAFHRPHGPFSLWIAGECVETAVLRNKHCDKKLAGDDEEYNQEEYEFEDDFENIAEEDKDKDRIHGTFIPFSYKWTGKEPAHLSSWHKRAVREANKQDLYAIPKNLRGAVYQLLLERYIDKLRPEFLKCFAEYVECCKEVKTCRWFRDLNVVKQLQVNIVGCTTTGLTKYRGFLAALGAKTMLVEEAAETRESNITSALYPSIQQLILVGDHMQLAPSCDIRWLSKKPYYLDMSMFERMVDHTGLPYIMLDKQRRMAPEIRAVMGHFYDGLVDHPVALKRDPVPGMGDRRTWLFAHNWEDAVDANHSRYNSEEATMIANFFAYLVNNGVKQSQITVLTFYKAQRRVILKKLKTTPSLAVSAEPFHVHTVDSYQGEENDIVLLSLVRSPPADRRYACGFLDNKNRVIVAISRARRGFYMFGNIVNAAKATAESGEIWNPIWTIFVNQNRYDPTRGLPLQCQPHGKTIWIKNTNGWADNTGGCDQRCDFVRDCGHTCTFPCHTKPHDKIRCGQVCGKELACGHVCQIWCKDPCNCLCAAFRAMKTQNEARQLQDSQQMHMDLEELLEAEAAGDQPPVVITSKPEDMQMVLSKQALVPSHAPTSSYATVAKPRGVARLDAQEPPKPGPLRGKPERKFAKQAGQQPPHKLAKQPNKPAAPVVRPPPQRHQHRVVKPTAVAHQFQNFVRNIDTHDKANLEARRAILAETAGQEPRIQDTYRPVTLINGRRVGTPSNSSPEKEGEKAQNGSALSSRVIIPAKSDAASALLPELQLNGDYDVFDENTPVKKRVPDGITLANVLSALALPAKGDDVPKAHSAYTPTHERSAGQRNGNGRSRSTNSAAIASGDSHDLSREGPSSHATTVDPNDGYAEKDINGNGTALLDLATLVDVPSARPHRLSAVQEEGPAVRPQFADLDNWLESLPPVNSHIQPFQEQSGASEMGATVPDRTRGDTEEKQEERESDLLIIL</sequence>
<dbReference type="PANTHER" id="PTHR10887">
    <property type="entry name" value="DNA2/NAM7 HELICASE FAMILY"/>
    <property type="match status" value="1"/>
</dbReference>
<keyword evidence="1" id="KW-0378">Hydrolase</keyword>
<dbReference type="CDD" id="cd18808">
    <property type="entry name" value="SF1_C_Upf1"/>
    <property type="match status" value="1"/>
</dbReference>
<gene>
    <name evidence="6" type="ORF">NKR19_g6949</name>
</gene>
<name>A0AA38VNT0_9PEZI</name>
<dbReference type="InterPro" id="IPR041679">
    <property type="entry name" value="DNA2/NAM7-like_C"/>
</dbReference>
<evidence type="ECO:0000313" key="7">
    <source>
        <dbReference type="Proteomes" id="UP001174691"/>
    </source>
</evidence>
<keyword evidence="1" id="KW-0347">Helicase</keyword>
<feature type="compositionally biased region" description="Low complexity" evidence="2">
    <location>
        <begin position="8"/>
        <end position="21"/>
    </location>
</feature>
<feature type="region of interest" description="Disordered" evidence="2">
    <location>
        <begin position="1"/>
        <end position="27"/>
    </location>
</feature>
<evidence type="ECO:0000259" key="3">
    <source>
        <dbReference type="Pfam" id="PF13086"/>
    </source>
</evidence>